<dbReference type="PANTHER" id="PTHR35146:SF1">
    <property type="entry name" value="UPF0178 PROTEIN YAII"/>
    <property type="match status" value="1"/>
</dbReference>
<accession>A0A2S2E4B6</accession>
<name>A0A2S2E4B6_9ALTE</name>
<dbReference type="NCBIfam" id="NF001095">
    <property type="entry name" value="PRK00124.1"/>
    <property type="match status" value="1"/>
</dbReference>
<evidence type="ECO:0000313" key="4">
    <source>
        <dbReference type="Proteomes" id="UP000245728"/>
    </source>
</evidence>
<proteinExistence type="inferred from homology"/>
<dbReference type="InterPro" id="IPR003791">
    <property type="entry name" value="UPF0178"/>
</dbReference>
<dbReference type="Pfam" id="PF02639">
    <property type="entry name" value="DUF188"/>
    <property type="match status" value="1"/>
</dbReference>
<evidence type="ECO:0000256" key="1">
    <source>
        <dbReference type="ARBA" id="ARBA00008522"/>
    </source>
</evidence>
<dbReference type="PANTHER" id="PTHR35146">
    <property type="entry name" value="UPF0178 PROTEIN YAII"/>
    <property type="match status" value="1"/>
</dbReference>
<dbReference type="EMBL" id="CP029347">
    <property type="protein sequence ID" value="AWL12352.1"/>
    <property type="molecule type" value="Genomic_DNA"/>
</dbReference>
<organism evidence="3 4">
    <name type="scientific">Saliniradius amylolyticus</name>
    <dbReference type="NCBI Taxonomy" id="2183582"/>
    <lineage>
        <taxon>Bacteria</taxon>
        <taxon>Pseudomonadati</taxon>
        <taxon>Pseudomonadota</taxon>
        <taxon>Gammaproteobacteria</taxon>
        <taxon>Alteromonadales</taxon>
        <taxon>Alteromonadaceae</taxon>
        <taxon>Saliniradius</taxon>
    </lineage>
</organism>
<dbReference type="RefSeq" id="WP_109339934.1">
    <property type="nucleotide sequence ID" value="NZ_CP029347.1"/>
</dbReference>
<dbReference type="Proteomes" id="UP000245728">
    <property type="component" value="Chromosome"/>
</dbReference>
<dbReference type="HAMAP" id="MF_00489">
    <property type="entry name" value="UPF0178"/>
    <property type="match status" value="1"/>
</dbReference>
<dbReference type="OrthoDB" id="9798918at2"/>
<dbReference type="AlphaFoldDB" id="A0A2S2E4B6"/>
<dbReference type="CDD" id="cd18720">
    <property type="entry name" value="PIN_YqxD-like"/>
    <property type="match status" value="1"/>
</dbReference>
<reference evidence="3 4" key="1">
    <citation type="submission" date="2018-05" db="EMBL/GenBank/DDBJ databases">
        <title>Salinimonas sp. HMF8227 Genome sequencing and assembly.</title>
        <authorList>
            <person name="Kang H."/>
            <person name="Kang J."/>
            <person name="Cha I."/>
            <person name="Kim H."/>
            <person name="Joh K."/>
        </authorList>
    </citation>
    <scope>NUCLEOTIDE SEQUENCE [LARGE SCALE GENOMIC DNA]</scope>
    <source>
        <strain evidence="3 4">HMF8227</strain>
    </source>
</reference>
<evidence type="ECO:0000256" key="2">
    <source>
        <dbReference type="HAMAP-Rule" id="MF_00489"/>
    </source>
</evidence>
<evidence type="ECO:0000313" key="3">
    <source>
        <dbReference type="EMBL" id="AWL12352.1"/>
    </source>
</evidence>
<gene>
    <name evidence="3" type="ORF">HMF8227_01882</name>
</gene>
<sequence length="150" mass="16404">MSQQIWVDADACPVMVKEILFKAAQRTQTPLTLIANHAMRVPPSPLIRALVVSSGFDMADHELVRRAQPGDLTVTADLPLADELITKGVAVITPRGEMLDSANIKSRLNMRDFMDTMRSSGIQGGGPPPLGQKDKQAFANGLDRWLAQKR</sequence>
<keyword evidence="4" id="KW-1185">Reference proteome</keyword>
<protein>
    <recommendedName>
        <fullName evidence="2">UPF0178 protein HMF8227_01882</fullName>
    </recommendedName>
</protein>
<comment type="similarity">
    <text evidence="1 2">Belongs to the UPF0178 family.</text>
</comment>
<dbReference type="KEGG" id="salh:HMF8227_01882"/>